<dbReference type="RefSeq" id="WP_092461229.1">
    <property type="nucleotide sequence ID" value="NZ_BJEE01000002.1"/>
</dbReference>
<name>A0A1C3YXE7_9LACO</name>
<dbReference type="OrthoDB" id="2965348at2"/>
<dbReference type="Gene3D" id="3.30.1380.20">
    <property type="entry name" value="Trafficking protein particle complex subunit 3"/>
    <property type="match status" value="1"/>
</dbReference>
<protein>
    <recommendedName>
        <fullName evidence="3">DUF2507 domain-containing protein</fullName>
    </recommendedName>
</protein>
<keyword evidence="2" id="KW-1185">Reference proteome</keyword>
<dbReference type="Proteomes" id="UP000199268">
    <property type="component" value="Unassembled WGS sequence"/>
</dbReference>
<sequence length="141" mass="15706">MTESIQNQDFDNFSLILLRDHLLPELLQNDESEITYWAGKSLATQFTLPSMSAIQGFFASAGFGNLTKTNQKSIAQTWVLDGPVIEERLKNNEEASFSLEAGFLAQQIQQLCNCGTEAQWKVTTTTITFNVVTEVPVTLPE</sequence>
<evidence type="ECO:0000313" key="2">
    <source>
        <dbReference type="Proteomes" id="UP000199268"/>
    </source>
</evidence>
<dbReference type="EMBL" id="FMAO01000001">
    <property type="protein sequence ID" value="SCB74702.1"/>
    <property type="molecule type" value="Genomic_DNA"/>
</dbReference>
<gene>
    <name evidence="1" type="ORF">GA0061074_101186</name>
</gene>
<proteinExistence type="predicted"/>
<dbReference type="STRING" id="1505725.GA0061074_101186"/>
<dbReference type="SUPFAM" id="SSF111126">
    <property type="entry name" value="Ligand-binding domain in the NO signalling and Golgi transport"/>
    <property type="match status" value="1"/>
</dbReference>
<accession>A0A1C3YXE7</accession>
<dbReference type="Pfam" id="PF10702">
    <property type="entry name" value="DUF2507"/>
    <property type="match status" value="1"/>
</dbReference>
<reference evidence="2" key="1">
    <citation type="submission" date="2016-08" db="EMBL/GenBank/DDBJ databases">
        <authorList>
            <person name="Varghese N."/>
            <person name="Submissions Spin"/>
        </authorList>
    </citation>
    <scope>NUCLEOTIDE SEQUENCE [LARGE SCALE GENOMIC DNA]</scope>
    <source>
        <strain evidence="2">R-53094</strain>
    </source>
</reference>
<evidence type="ECO:0008006" key="3">
    <source>
        <dbReference type="Google" id="ProtNLM"/>
    </source>
</evidence>
<dbReference type="InterPro" id="IPR019642">
    <property type="entry name" value="DUF2507"/>
</dbReference>
<organism evidence="1 2">
    <name type="scientific">Weissella bombi</name>
    <dbReference type="NCBI Taxonomy" id="1505725"/>
    <lineage>
        <taxon>Bacteria</taxon>
        <taxon>Bacillati</taxon>
        <taxon>Bacillota</taxon>
        <taxon>Bacilli</taxon>
        <taxon>Lactobacillales</taxon>
        <taxon>Lactobacillaceae</taxon>
        <taxon>Weissella</taxon>
    </lineage>
</organism>
<dbReference type="InterPro" id="IPR024096">
    <property type="entry name" value="NO_sig/Golgi_transp_ligand-bd"/>
</dbReference>
<dbReference type="AlphaFoldDB" id="A0A1C3YXE7"/>
<evidence type="ECO:0000313" key="1">
    <source>
        <dbReference type="EMBL" id="SCB74702.1"/>
    </source>
</evidence>